<gene>
    <name evidence="1" type="ORF">AXG93_1247s1260</name>
</gene>
<dbReference type="SUPFAM" id="SSF57783">
    <property type="entry name" value="Zinc beta-ribbon"/>
    <property type="match status" value="1"/>
</dbReference>
<organism evidence="1 2">
    <name type="scientific">Marchantia polymorpha subsp. ruderalis</name>
    <dbReference type="NCBI Taxonomy" id="1480154"/>
    <lineage>
        <taxon>Eukaryota</taxon>
        <taxon>Viridiplantae</taxon>
        <taxon>Streptophyta</taxon>
        <taxon>Embryophyta</taxon>
        <taxon>Marchantiophyta</taxon>
        <taxon>Marchantiopsida</taxon>
        <taxon>Marchantiidae</taxon>
        <taxon>Marchantiales</taxon>
        <taxon>Marchantiaceae</taxon>
        <taxon>Marchantia</taxon>
    </lineage>
</organism>
<dbReference type="AlphaFoldDB" id="A0A176WPT0"/>
<protein>
    <submittedName>
        <fullName evidence="1">Uncharacterized protein</fullName>
    </submittedName>
</protein>
<comment type="caution">
    <text evidence="1">The sequence shown here is derived from an EMBL/GenBank/DDBJ whole genome shotgun (WGS) entry which is preliminary data.</text>
</comment>
<dbReference type="Gene3D" id="2.20.25.10">
    <property type="match status" value="1"/>
</dbReference>
<accession>A0A176WPT0</accession>
<evidence type="ECO:0000313" key="2">
    <source>
        <dbReference type="Proteomes" id="UP000077202"/>
    </source>
</evidence>
<dbReference type="Proteomes" id="UP000077202">
    <property type="component" value="Unassembled WGS sequence"/>
</dbReference>
<sequence>MISTYGAQSRLLRRKISEDQKSFIHVIDVCQQRGMQAIIIKTLTSVAKTPQVMSFESTGGEKNRLGYHLDFAASVLSIRDMEKVKICPKCKNVELHATLLKRIVNHVLNLSIVVGFWSSDQLLNPKEDKVERRLLYACSHCSYQIPIENNIFFLSKSRTTVTGVKDATKPILFSFLFARALSAVTGGRQNFNLVAV</sequence>
<reference evidence="1" key="1">
    <citation type="submission" date="2016-03" db="EMBL/GenBank/DDBJ databases">
        <title>Mechanisms controlling the formation of the plant cell surface in tip-growing cells are functionally conserved among land plants.</title>
        <authorList>
            <person name="Honkanen S."/>
            <person name="Jones V.A."/>
            <person name="Morieri G."/>
            <person name="Champion C."/>
            <person name="Hetherington A.J."/>
            <person name="Kelly S."/>
            <person name="Saint-Marcoux D."/>
            <person name="Proust H."/>
            <person name="Prescott H."/>
            <person name="Dolan L."/>
        </authorList>
    </citation>
    <scope>NUCLEOTIDE SEQUENCE [LARGE SCALE GENOMIC DNA]</scope>
    <source>
        <tissue evidence="1">Whole gametophyte</tissue>
    </source>
</reference>
<proteinExistence type="predicted"/>
<dbReference type="EMBL" id="LVLJ01000388">
    <property type="protein sequence ID" value="OAE34553.1"/>
    <property type="molecule type" value="Genomic_DNA"/>
</dbReference>
<keyword evidence="2" id="KW-1185">Reference proteome</keyword>
<evidence type="ECO:0000313" key="1">
    <source>
        <dbReference type="EMBL" id="OAE34553.1"/>
    </source>
</evidence>
<name>A0A176WPT0_MARPO</name>